<evidence type="ECO:0000256" key="1">
    <source>
        <dbReference type="ARBA" id="ARBA00012404"/>
    </source>
</evidence>
<evidence type="ECO:0000313" key="6">
    <source>
        <dbReference type="Proteomes" id="UP000245680"/>
    </source>
</evidence>
<dbReference type="PANTHER" id="PTHR38041">
    <property type="entry name" value="CHORISMATE MUTASE"/>
    <property type="match status" value="1"/>
</dbReference>
<dbReference type="InterPro" id="IPR036979">
    <property type="entry name" value="CM_dom_sf"/>
</dbReference>
<dbReference type="Gene3D" id="1.20.59.10">
    <property type="entry name" value="Chorismate mutase"/>
    <property type="match status" value="1"/>
</dbReference>
<dbReference type="InterPro" id="IPR036263">
    <property type="entry name" value="Chorismate_II_sf"/>
</dbReference>
<dbReference type="InterPro" id="IPR008241">
    <property type="entry name" value="Isochorismate_pyruvate-lyase"/>
</dbReference>
<dbReference type="OrthoDB" id="514491at2"/>
<dbReference type="Pfam" id="PF01817">
    <property type="entry name" value="CM_2"/>
    <property type="match status" value="1"/>
</dbReference>
<evidence type="ECO:0000313" key="5">
    <source>
        <dbReference type="EMBL" id="PWR03960.1"/>
    </source>
</evidence>
<protein>
    <recommendedName>
        <fullName evidence="1">chorismate mutase</fullName>
        <ecNumber evidence="1">5.4.99.5</ecNumber>
    </recommendedName>
</protein>
<feature type="binding site" evidence="3">
    <location>
        <position position="31"/>
    </location>
    <ligand>
        <name>substrate</name>
    </ligand>
</feature>
<reference evidence="5 6" key="1">
    <citation type="submission" date="2018-05" db="EMBL/GenBank/DDBJ databases">
        <title>Rhodobacteraceae gen. nov., sp. nov. isolated from sea water.</title>
        <authorList>
            <person name="Ren Y."/>
        </authorList>
    </citation>
    <scope>NUCLEOTIDE SEQUENCE [LARGE SCALE GENOMIC DNA]</scope>
    <source>
        <strain evidence="5 6">TG-679</strain>
    </source>
</reference>
<dbReference type="GO" id="GO:0046417">
    <property type="term" value="P:chorismate metabolic process"/>
    <property type="evidence" value="ECO:0007669"/>
    <property type="project" value="InterPro"/>
</dbReference>
<dbReference type="RefSeq" id="WP_109810519.1">
    <property type="nucleotide sequence ID" value="NZ_QGKU01000015.1"/>
</dbReference>
<dbReference type="PROSITE" id="PS51168">
    <property type="entry name" value="CHORISMATE_MUT_2"/>
    <property type="match status" value="1"/>
</dbReference>
<sequence length="104" mass="11471">MSRPEDCTTMTELRNLIDRIDADLVGLLALRQGCIDRAAVLKRSEGLPARIPDRVEQVVARVRAAAEGQGADPALVESLWRQMIEWSIAREEAALGSSREGDTR</sequence>
<feature type="binding site" evidence="3">
    <location>
        <position position="91"/>
    </location>
    <ligand>
        <name>substrate</name>
    </ligand>
</feature>
<dbReference type="GO" id="GO:0004106">
    <property type="term" value="F:chorismate mutase activity"/>
    <property type="evidence" value="ECO:0007669"/>
    <property type="project" value="UniProtKB-EC"/>
</dbReference>
<proteinExistence type="predicted"/>
<dbReference type="GO" id="GO:0016835">
    <property type="term" value="F:carbon-oxygen lyase activity"/>
    <property type="evidence" value="ECO:0007669"/>
    <property type="project" value="InterPro"/>
</dbReference>
<evidence type="ECO:0000256" key="3">
    <source>
        <dbReference type="PIRSR" id="PIRSR029775-1"/>
    </source>
</evidence>
<dbReference type="GO" id="GO:0009697">
    <property type="term" value="P:salicylic acid biosynthetic process"/>
    <property type="evidence" value="ECO:0007669"/>
    <property type="project" value="InterPro"/>
</dbReference>
<evidence type="ECO:0000259" key="4">
    <source>
        <dbReference type="PROSITE" id="PS51168"/>
    </source>
</evidence>
<dbReference type="PANTHER" id="PTHR38041:SF1">
    <property type="entry name" value="CHORISMATE MUTASE"/>
    <property type="match status" value="1"/>
</dbReference>
<keyword evidence="6" id="KW-1185">Reference proteome</keyword>
<dbReference type="AlphaFoldDB" id="A0A2V2LEH1"/>
<comment type="caution">
    <text evidence="5">The sequence shown here is derived from an EMBL/GenBank/DDBJ whole genome shotgun (WGS) entry which is preliminary data.</text>
</comment>
<organism evidence="5 6">
    <name type="scientific">Meridianimarinicoccus roseus</name>
    <dbReference type="NCBI Taxonomy" id="2072018"/>
    <lineage>
        <taxon>Bacteria</taxon>
        <taxon>Pseudomonadati</taxon>
        <taxon>Pseudomonadota</taxon>
        <taxon>Alphaproteobacteria</taxon>
        <taxon>Rhodobacterales</taxon>
        <taxon>Paracoccaceae</taxon>
        <taxon>Meridianimarinicoccus</taxon>
    </lineage>
</organism>
<keyword evidence="2" id="KW-0413">Isomerase</keyword>
<gene>
    <name evidence="5" type="ORF">DKT77_04420</name>
</gene>
<dbReference type="SUPFAM" id="SSF48600">
    <property type="entry name" value="Chorismate mutase II"/>
    <property type="match status" value="1"/>
</dbReference>
<dbReference type="InterPro" id="IPR002701">
    <property type="entry name" value="CM_II_prokaryot"/>
</dbReference>
<dbReference type="EC" id="5.4.99.5" evidence="1"/>
<dbReference type="Proteomes" id="UP000245680">
    <property type="component" value="Unassembled WGS sequence"/>
</dbReference>
<accession>A0A2V2LEH1</accession>
<dbReference type="EMBL" id="QGKU01000015">
    <property type="protein sequence ID" value="PWR03960.1"/>
    <property type="molecule type" value="Genomic_DNA"/>
</dbReference>
<feature type="binding site" evidence="3">
    <location>
        <position position="14"/>
    </location>
    <ligand>
        <name>substrate</name>
    </ligand>
</feature>
<dbReference type="PIRSF" id="PIRSF029775">
    <property type="entry name" value="Isochor_pyr_lyas"/>
    <property type="match status" value="1"/>
</dbReference>
<feature type="binding site" evidence="3">
    <location>
        <position position="42"/>
    </location>
    <ligand>
        <name>substrate</name>
    </ligand>
</feature>
<name>A0A2V2LEH1_9RHOB</name>
<dbReference type="InterPro" id="IPR051331">
    <property type="entry name" value="Chorismate_mutase-related"/>
</dbReference>
<evidence type="ECO:0000256" key="2">
    <source>
        <dbReference type="ARBA" id="ARBA00023235"/>
    </source>
</evidence>
<feature type="domain" description="Chorismate mutase" evidence="4">
    <location>
        <begin position="4"/>
        <end position="95"/>
    </location>
</feature>
<dbReference type="SMART" id="SM00830">
    <property type="entry name" value="CM_2"/>
    <property type="match status" value="1"/>
</dbReference>